<protein>
    <submittedName>
        <fullName evidence="2">Uncharacterized protein</fullName>
    </submittedName>
</protein>
<dbReference type="EMBL" id="GBIH01000965">
    <property type="protein sequence ID" value="JAC93745.1"/>
    <property type="molecule type" value="mRNA"/>
</dbReference>
<dbReference type="AlphaFoldDB" id="A0A090XDC4"/>
<proteinExistence type="evidence at transcript level"/>
<organism evidence="2">
    <name type="scientific">Ixodes ricinus</name>
    <name type="common">Common tick</name>
    <name type="synonym">Acarus ricinus</name>
    <dbReference type="NCBI Taxonomy" id="34613"/>
    <lineage>
        <taxon>Eukaryota</taxon>
        <taxon>Metazoa</taxon>
        <taxon>Ecdysozoa</taxon>
        <taxon>Arthropoda</taxon>
        <taxon>Chelicerata</taxon>
        <taxon>Arachnida</taxon>
        <taxon>Acari</taxon>
        <taxon>Parasitiformes</taxon>
        <taxon>Ixodida</taxon>
        <taxon>Ixodoidea</taxon>
        <taxon>Ixodidae</taxon>
        <taxon>Ixodinae</taxon>
        <taxon>Ixodes</taxon>
    </lineage>
</organism>
<feature type="compositionally biased region" description="Basic and acidic residues" evidence="1">
    <location>
        <begin position="13"/>
        <end position="43"/>
    </location>
</feature>
<accession>A0A090XDC4</accession>
<dbReference type="Pfam" id="PF07145">
    <property type="entry name" value="PAM2"/>
    <property type="match status" value="1"/>
</dbReference>
<reference evidence="2" key="1">
    <citation type="journal article" date="2015" name="PLoS Negl. Trop. Dis.">
        <title>Deep Sequencing Analysis of the Ixodes ricinus Haemocytome.</title>
        <authorList>
            <person name="Kotsyfakis M."/>
            <person name="Kopacek P."/>
            <person name="Franta Z."/>
            <person name="Pedra J.H."/>
            <person name="Ribeiro J.M."/>
        </authorList>
    </citation>
    <scope>NUCLEOTIDE SEQUENCE</scope>
</reference>
<feature type="region of interest" description="Disordered" evidence="1">
    <location>
        <begin position="1"/>
        <end position="62"/>
    </location>
</feature>
<evidence type="ECO:0000313" key="2">
    <source>
        <dbReference type="EMBL" id="JAC93745.1"/>
    </source>
</evidence>
<sequence>MDSNGKESPSGQKPEEYHPLRQHHRDNQAKADGGTSRENRMTDESGAVRSVEKKSTLSPLAPVFVPKHFKVQLKEDNHY</sequence>
<evidence type="ECO:0000256" key="1">
    <source>
        <dbReference type="SAM" id="MobiDB-lite"/>
    </source>
</evidence>
<dbReference type="InterPro" id="IPR009818">
    <property type="entry name" value="PAM2_motif"/>
</dbReference>
<name>A0A090XDC4_IXORI</name>
<feature type="compositionally biased region" description="Polar residues" evidence="1">
    <location>
        <begin position="1"/>
        <end position="11"/>
    </location>
</feature>